<dbReference type="AlphaFoldDB" id="A0A832TC76"/>
<dbReference type="Gene3D" id="3.90.550.10">
    <property type="entry name" value="Spore Coat Polysaccharide Biosynthesis Protein SpsA, Chain A"/>
    <property type="match status" value="1"/>
</dbReference>
<dbReference type="InterPro" id="IPR001173">
    <property type="entry name" value="Glyco_trans_2-like"/>
</dbReference>
<organism evidence="2 3">
    <name type="scientific">Sulfurisphaera tokodaii</name>
    <dbReference type="NCBI Taxonomy" id="111955"/>
    <lineage>
        <taxon>Archaea</taxon>
        <taxon>Thermoproteota</taxon>
        <taxon>Thermoprotei</taxon>
        <taxon>Sulfolobales</taxon>
        <taxon>Sulfolobaceae</taxon>
        <taxon>Sulfurisphaera</taxon>
    </lineage>
</organism>
<dbReference type="GO" id="GO:0006487">
    <property type="term" value="P:protein N-linked glycosylation"/>
    <property type="evidence" value="ECO:0007669"/>
    <property type="project" value="TreeGrafter"/>
</dbReference>
<protein>
    <submittedName>
        <fullName evidence="2">Glycosyltransferase</fullName>
    </submittedName>
</protein>
<feature type="domain" description="Glycosyltransferase 2-like" evidence="1">
    <location>
        <begin position="4"/>
        <end position="127"/>
    </location>
</feature>
<evidence type="ECO:0000313" key="3">
    <source>
        <dbReference type="Proteomes" id="UP000646844"/>
    </source>
</evidence>
<dbReference type="GO" id="GO:0016740">
    <property type="term" value="F:transferase activity"/>
    <property type="evidence" value="ECO:0007669"/>
    <property type="project" value="UniProtKB-KW"/>
</dbReference>
<reference evidence="2" key="1">
    <citation type="journal article" date="2020" name="bioRxiv">
        <title>A rank-normalized archaeal taxonomy based on genome phylogeny resolves widespread incomplete and uneven classifications.</title>
        <authorList>
            <person name="Rinke C."/>
            <person name="Chuvochina M."/>
            <person name="Mussig A.J."/>
            <person name="Chaumeil P.-A."/>
            <person name="Waite D.W."/>
            <person name="Whitman W.B."/>
            <person name="Parks D.H."/>
            <person name="Hugenholtz P."/>
        </authorList>
    </citation>
    <scope>NUCLEOTIDE SEQUENCE</scope>
    <source>
        <strain evidence="2">UBA8838</strain>
    </source>
</reference>
<dbReference type="GeneID" id="1458850"/>
<proteinExistence type="predicted"/>
<dbReference type="Proteomes" id="UP000646844">
    <property type="component" value="Unassembled WGS sequence"/>
</dbReference>
<gene>
    <name evidence="2" type="ORF">HA332_03365</name>
</gene>
<evidence type="ECO:0000259" key="1">
    <source>
        <dbReference type="Pfam" id="PF00535"/>
    </source>
</evidence>
<dbReference type="PANTHER" id="PTHR10859:SF91">
    <property type="entry name" value="DOLICHYL-PHOSPHATE BETA-GLUCOSYLTRANSFERASE"/>
    <property type="match status" value="1"/>
</dbReference>
<name>A0A832TC76_9CREN</name>
<keyword evidence="2" id="KW-0808">Transferase</keyword>
<dbReference type="InterPro" id="IPR029044">
    <property type="entry name" value="Nucleotide-diphossugar_trans"/>
</dbReference>
<dbReference type="Pfam" id="PF00535">
    <property type="entry name" value="Glycos_transf_2"/>
    <property type="match status" value="1"/>
</dbReference>
<dbReference type="RefSeq" id="WP_010978883.1">
    <property type="nucleotide sequence ID" value="NZ_BAABQO010000017.1"/>
</dbReference>
<dbReference type="PANTHER" id="PTHR10859">
    <property type="entry name" value="GLYCOSYL TRANSFERASE"/>
    <property type="match status" value="1"/>
</dbReference>
<dbReference type="OMA" id="HMVNTDA"/>
<accession>A0A832TC76</accession>
<dbReference type="SUPFAM" id="SSF53448">
    <property type="entry name" value="Nucleotide-diphospho-sugar transferases"/>
    <property type="match status" value="1"/>
</dbReference>
<sequence>MIHVIIPAYNEERRISQTLSLIKQKFPDVEILVIFEGTDNTPEIVRKFGGIVYENKTRLGKGGSIKIGLELVKGERALIIDADLPTTEIERVISENADLVIGFRDLSSMPPKRRFLHYGYMLLVKLFFPSLRKFNDIQSGIKFINVSKAKEILDELIMNDYVFDTNLVYAFVRKGYSVKEIPISYNHREEDSKISKNLIKMIIFMFLSLVKLRIYYSPFKRIIYTKTFLKVQNWLINKLR</sequence>
<comment type="caution">
    <text evidence="2">The sequence shown here is derived from an EMBL/GenBank/DDBJ whole genome shotgun (WGS) entry which is preliminary data.</text>
</comment>
<evidence type="ECO:0000313" key="2">
    <source>
        <dbReference type="EMBL" id="HII73427.1"/>
    </source>
</evidence>
<dbReference type="EMBL" id="DUJO01000016">
    <property type="protein sequence ID" value="HII73427.1"/>
    <property type="molecule type" value="Genomic_DNA"/>
</dbReference>